<evidence type="ECO:0000313" key="2">
    <source>
        <dbReference type="EMBL" id="MBO8430141.1"/>
    </source>
</evidence>
<dbReference type="Proteomes" id="UP000823632">
    <property type="component" value="Unassembled WGS sequence"/>
</dbReference>
<accession>A0A9D9DPG4</accession>
<dbReference type="EMBL" id="JADIND010000045">
    <property type="protein sequence ID" value="MBO8430141.1"/>
    <property type="molecule type" value="Genomic_DNA"/>
</dbReference>
<name>A0A9D9DPG4_9BACT</name>
<sequence>MKYPKLIEFGNNLRVERVRRGYSLEKFGQICNLNPTHIGKIERAEMNPTLLTILSLLEALDLKFEQLVQYNKHE</sequence>
<dbReference type="SMART" id="SM00530">
    <property type="entry name" value="HTH_XRE"/>
    <property type="match status" value="1"/>
</dbReference>
<reference evidence="2" key="2">
    <citation type="journal article" date="2021" name="PeerJ">
        <title>Extensive microbial diversity within the chicken gut microbiome revealed by metagenomics and culture.</title>
        <authorList>
            <person name="Gilroy R."/>
            <person name="Ravi A."/>
            <person name="Getino M."/>
            <person name="Pursley I."/>
            <person name="Horton D.L."/>
            <person name="Alikhan N.F."/>
            <person name="Baker D."/>
            <person name="Gharbi K."/>
            <person name="Hall N."/>
            <person name="Watson M."/>
            <person name="Adriaenssens E.M."/>
            <person name="Foster-Nyarko E."/>
            <person name="Jarju S."/>
            <person name="Secka A."/>
            <person name="Antonio M."/>
            <person name="Oren A."/>
            <person name="Chaudhuri R.R."/>
            <person name="La Ragione R."/>
            <person name="Hildebrand F."/>
            <person name="Pallen M.J."/>
        </authorList>
    </citation>
    <scope>NUCLEOTIDE SEQUENCE</scope>
    <source>
        <strain evidence="2">10192</strain>
    </source>
</reference>
<gene>
    <name evidence="2" type="ORF">IAC76_02015</name>
</gene>
<protein>
    <submittedName>
        <fullName evidence="2">Helix-turn-helix transcriptional regulator</fullName>
    </submittedName>
</protein>
<proteinExistence type="predicted"/>
<reference evidence="2" key="1">
    <citation type="submission" date="2020-10" db="EMBL/GenBank/DDBJ databases">
        <authorList>
            <person name="Gilroy R."/>
        </authorList>
    </citation>
    <scope>NUCLEOTIDE SEQUENCE</scope>
    <source>
        <strain evidence="2">10192</strain>
    </source>
</reference>
<evidence type="ECO:0000259" key="1">
    <source>
        <dbReference type="PROSITE" id="PS50943"/>
    </source>
</evidence>
<organism evidence="2 3">
    <name type="scientific">Candidatus Scatousia excrementipullorum</name>
    <dbReference type="NCBI Taxonomy" id="2840936"/>
    <lineage>
        <taxon>Bacteria</taxon>
        <taxon>Candidatus Scatousia</taxon>
    </lineage>
</organism>
<dbReference type="PROSITE" id="PS50943">
    <property type="entry name" value="HTH_CROC1"/>
    <property type="match status" value="1"/>
</dbReference>
<dbReference type="Pfam" id="PF01381">
    <property type="entry name" value="HTH_3"/>
    <property type="match status" value="1"/>
</dbReference>
<dbReference type="CDD" id="cd00093">
    <property type="entry name" value="HTH_XRE"/>
    <property type="match status" value="1"/>
</dbReference>
<dbReference type="InterPro" id="IPR010982">
    <property type="entry name" value="Lambda_DNA-bd_dom_sf"/>
</dbReference>
<dbReference type="Gene3D" id="1.10.260.40">
    <property type="entry name" value="lambda repressor-like DNA-binding domains"/>
    <property type="match status" value="1"/>
</dbReference>
<dbReference type="GO" id="GO:0003677">
    <property type="term" value="F:DNA binding"/>
    <property type="evidence" value="ECO:0007669"/>
    <property type="project" value="InterPro"/>
</dbReference>
<dbReference type="SUPFAM" id="SSF47413">
    <property type="entry name" value="lambda repressor-like DNA-binding domains"/>
    <property type="match status" value="1"/>
</dbReference>
<dbReference type="AlphaFoldDB" id="A0A9D9DPG4"/>
<evidence type="ECO:0000313" key="3">
    <source>
        <dbReference type="Proteomes" id="UP000823632"/>
    </source>
</evidence>
<feature type="domain" description="HTH cro/C1-type" evidence="1">
    <location>
        <begin position="13"/>
        <end position="67"/>
    </location>
</feature>
<comment type="caution">
    <text evidence="2">The sequence shown here is derived from an EMBL/GenBank/DDBJ whole genome shotgun (WGS) entry which is preliminary data.</text>
</comment>
<dbReference type="InterPro" id="IPR001387">
    <property type="entry name" value="Cro/C1-type_HTH"/>
</dbReference>